<feature type="domain" description="Xylanolytic transcriptional activator regulatory" evidence="8">
    <location>
        <begin position="170"/>
        <end position="242"/>
    </location>
</feature>
<keyword evidence="5" id="KW-0804">Transcription</keyword>
<organism evidence="9 10">
    <name type="scientific">Oidiodendron maius (strain Zn)</name>
    <dbReference type="NCBI Taxonomy" id="913774"/>
    <lineage>
        <taxon>Eukaryota</taxon>
        <taxon>Fungi</taxon>
        <taxon>Dikarya</taxon>
        <taxon>Ascomycota</taxon>
        <taxon>Pezizomycotina</taxon>
        <taxon>Leotiomycetes</taxon>
        <taxon>Leotiomycetes incertae sedis</taxon>
        <taxon>Myxotrichaceae</taxon>
        <taxon>Oidiodendron</taxon>
    </lineage>
</organism>
<keyword evidence="10" id="KW-1185">Reference proteome</keyword>
<evidence type="ECO:0000256" key="2">
    <source>
        <dbReference type="ARBA" id="ARBA00022833"/>
    </source>
</evidence>
<dbReference type="PANTHER" id="PTHR47540:SF1">
    <property type="entry name" value="ACTIVATOR OF STRESS GENES 1-RELATED"/>
    <property type="match status" value="1"/>
</dbReference>
<dbReference type="HOGENOM" id="CLU_010084_3_1_1"/>
<evidence type="ECO:0000259" key="8">
    <source>
        <dbReference type="SMART" id="SM00906"/>
    </source>
</evidence>
<feature type="non-terminal residue" evidence="9">
    <location>
        <position position="501"/>
    </location>
</feature>
<evidence type="ECO:0000313" key="10">
    <source>
        <dbReference type="Proteomes" id="UP000054321"/>
    </source>
</evidence>
<keyword evidence="2" id="KW-0862">Zinc</keyword>
<dbReference type="EMBL" id="KN832873">
    <property type="protein sequence ID" value="KIN03476.1"/>
    <property type="molecule type" value="Genomic_DNA"/>
</dbReference>
<dbReference type="GO" id="GO:0008270">
    <property type="term" value="F:zinc ion binding"/>
    <property type="evidence" value="ECO:0007669"/>
    <property type="project" value="InterPro"/>
</dbReference>
<dbReference type="GO" id="GO:0006351">
    <property type="term" value="P:DNA-templated transcription"/>
    <property type="evidence" value="ECO:0007669"/>
    <property type="project" value="InterPro"/>
</dbReference>
<evidence type="ECO:0000256" key="7">
    <source>
        <dbReference type="SAM" id="Phobius"/>
    </source>
</evidence>
<reference evidence="9 10" key="1">
    <citation type="submission" date="2014-04" db="EMBL/GenBank/DDBJ databases">
        <authorList>
            <consortium name="DOE Joint Genome Institute"/>
            <person name="Kuo A."/>
            <person name="Martino E."/>
            <person name="Perotto S."/>
            <person name="Kohler A."/>
            <person name="Nagy L.G."/>
            <person name="Floudas D."/>
            <person name="Copeland A."/>
            <person name="Barry K.W."/>
            <person name="Cichocki N."/>
            <person name="Veneault-Fourrey C."/>
            <person name="LaButti K."/>
            <person name="Lindquist E.A."/>
            <person name="Lipzen A."/>
            <person name="Lundell T."/>
            <person name="Morin E."/>
            <person name="Murat C."/>
            <person name="Sun H."/>
            <person name="Tunlid A."/>
            <person name="Henrissat B."/>
            <person name="Grigoriev I.V."/>
            <person name="Hibbett D.S."/>
            <person name="Martin F."/>
            <person name="Nordberg H.P."/>
            <person name="Cantor M.N."/>
            <person name="Hua S.X."/>
        </authorList>
    </citation>
    <scope>NUCLEOTIDE SEQUENCE [LARGE SCALE GENOMIC DNA]</scope>
    <source>
        <strain evidence="9 10">Zn</strain>
    </source>
</reference>
<dbReference type="InterPro" id="IPR051711">
    <property type="entry name" value="Stress_Response_Reg"/>
</dbReference>
<feature type="transmembrane region" description="Helical" evidence="7">
    <location>
        <begin position="400"/>
        <end position="418"/>
    </location>
</feature>
<dbReference type="InterPro" id="IPR007219">
    <property type="entry name" value="XnlR_reg_dom"/>
</dbReference>
<keyword evidence="7" id="KW-1133">Transmembrane helix</keyword>
<name>A0A0C3H5L2_OIDMZ</name>
<evidence type="ECO:0000256" key="1">
    <source>
        <dbReference type="ARBA" id="ARBA00004123"/>
    </source>
</evidence>
<reference evidence="10" key="2">
    <citation type="submission" date="2015-01" db="EMBL/GenBank/DDBJ databases">
        <title>Evolutionary Origins and Diversification of the Mycorrhizal Mutualists.</title>
        <authorList>
            <consortium name="DOE Joint Genome Institute"/>
            <consortium name="Mycorrhizal Genomics Consortium"/>
            <person name="Kohler A."/>
            <person name="Kuo A."/>
            <person name="Nagy L.G."/>
            <person name="Floudas D."/>
            <person name="Copeland A."/>
            <person name="Barry K.W."/>
            <person name="Cichocki N."/>
            <person name="Veneault-Fourrey C."/>
            <person name="LaButti K."/>
            <person name="Lindquist E.A."/>
            <person name="Lipzen A."/>
            <person name="Lundell T."/>
            <person name="Morin E."/>
            <person name="Murat C."/>
            <person name="Riley R."/>
            <person name="Ohm R."/>
            <person name="Sun H."/>
            <person name="Tunlid A."/>
            <person name="Henrissat B."/>
            <person name="Grigoriev I.V."/>
            <person name="Hibbett D.S."/>
            <person name="Martin F."/>
        </authorList>
    </citation>
    <scope>NUCLEOTIDE SEQUENCE [LARGE SCALE GENOMIC DNA]</scope>
    <source>
        <strain evidence="10">Zn</strain>
    </source>
</reference>
<dbReference type="GO" id="GO:0043565">
    <property type="term" value="F:sequence-specific DNA binding"/>
    <property type="evidence" value="ECO:0007669"/>
    <property type="project" value="TreeGrafter"/>
</dbReference>
<dbReference type="OrthoDB" id="6486656at2759"/>
<dbReference type="STRING" id="913774.A0A0C3H5L2"/>
<gene>
    <name evidence="9" type="ORF">OIDMADRAFT_63943</name>
</gene>
<accession>A0A0C3H5L2</accession>
<evidence type="ECO:0000256" key="3">
    <source>
        <dbReference type="ARBA" id="ARBA00023015"/>
    </source>
</evidence>
<dbReference type="GO" id="GO:0005634">
    <property type="term" value="C:nucleus"/>
    <property type="evidence" value="ECO:0007669"/>
    <property type="project" value="UniProtKB-SubCell"/>
</dbReference>
<evidence type="ECO:0000256" key="6">
    <source>
        <dbReference type="ARBA" id="ARBA00023242"/>
    </source>
</evidence>
<evidence type="ECO:0000256" key="5">
    <source>
        <dbReference type="ARBA" id="ARBA00023163"/>
    </source>
</evidence>
<dbReference type="GO" id="GO:0045944">
    <property type="term" value="P:positive regulation of transcription by RNA polymerase II"/>
    <property type="evidence" value="ECO:0007669"/>
    <property type="project" value="TreeGrafter"/>
</dbReference>
<dbReference type="Pfam" id="PF04082">
    <property type="entry name" value="Fungal_trans"/>
    <property type="match status" value="1"/>
</dbReference>
<keyword evidence="7" id="KW-0472">Membrane</keyword>
<evidence type="ECO:0000256" key="4">
    <source>
        <dbReference type="ARBA" id="ARBA00023125"/>
    </source>
</evidence>
<proteinExistence type="predicted"/>
<dbReference type="InParanoid" id="A0A0C3H5L2"/>
<dbReference type="CDD" id="cd12148">
    <property type="entry name" value="fungal_TF_MHR"/>
    <property type="match status" value="1"/>
</dbReference>
<evidence type="ECO:0000313" key="9">
    <source>
        <dbReference type="EMBL" id="KIN03476.1"/>
    </source>
</evidence>
<protein>
    <recommendedName>
        <fullName evidence="8">Xylanolytic transcriptional activator regulatory domain-containing protein</fullName>
    </recommendedName>
</protein>
<keyword evidence="7" id="KW-0812">Transmembrane</keyword>
<feature type="non-terminal residue" evidence="9">
    <location>
        <position position="1"/>
    </location>
</feature>
<keyword evidence="4" id="KW-0238">DNA-binding</keyword>
<dbReference type="SMART" id="SM00906">
    <property type="entry name" value="Fungal_trans"/>
    <property type="match status" value="1"/>
</dbReference>
<keyword evidence="6" id="KW-0539">Nucleus</keyword>
<comment type="subcellular location">
    <subcellularLocation>
        <location evidence="1">Nucleus</location>
    </subcellularLocation>
</comment>
<dbReference type="Proteomes" id="UP000054321">
    <property type="component" value="Unassembled WGS sequence"/>
</dbReference>
<dbReference type="PANTHER" id="PTHR47540">
    <property type="entry name" value="THIAMINE REPRESSIBLE GENES REGULATORY PROTEIN THI5"/>
    <property type="match status" value="1"/>
</dbReference>
<sequence>SADRSFIQGLRGKLRDWHGDTTRRRLPVNTQVPSLFDNDSRAAGNIPLPVKQHALKLVEAAFDAQLLLYFIHRPTFDSTFNLIYSLESSEYTWREKRFLPLLYAVFAYGGLFVTSKPHDAGYEEMISKASQYYTKSRDLVDLANCTDLVSLQAVIFMNLFLLSTTRTTTCYTNLSASLSVAVRMGLHLSLGQDQDLISQEVGKRVFWTLRLLTNNASACIGLPKLLSDDDIDIQLPREINDVYLQSGRILRQPESEICYIAGANAYKRLHMILDKVVKVIYPHKGRMGSLNFPVKLETIRLIENDLQKWSRDIPGGFRLGDHTEEQGLQRAQYLLAITYAQIQLSLYRPLLHNFMETAEQRDIGRNGVSSFAAACIQSIQNIIDLCEDMFYHSLLNGVDWTITRMLISCILTLLYVILMSQSTYEADMLFKSWATGWKLLNYIAKRSFHGRRCKTVLTVSIQERLLSLDTEVQEMVPNDMRPQRQIPKSDSYTTLLANRTF</sequence>
<dbReference type="AlphaFoldDB" id="A0A0C3H5L2"/>
<keyword evidence="3" id="KW-0805">Transcription regulation</keyword>